<keyword evidence="5 8" id="KW-0255">Endonuclease</keyword>
<dbReference type="PROSITE" id="PS00517">
    <property type="entry name" value="RNASE_3_1"/>
    <property type="match status" value="1"/>
</dbReference>
<dbReference type="PANTHER" id="PTHR11207">
    <property type="entry name" value="RIBONUCLEASE III"/>
    <property type="match status" value="1"/>
</dbReference>
<dbReference type="Gene3D" id="1.10.1520.10">
    <property type="entry name" value="Ribonuclease III domain"/>
    <property type="match status" value="1"/>
</dbReference>
<dbReference type="CDD" id="cd00593">
    <property type="entry name" value="RIBOc"/>
    <property type="match status" value="1"/>
</dbReference>
<dbReference type="Pfam" id="PF00035">
    <property type="entry name" value="dsrm"/>
    <property type="match status" value="1"/>
</dbReference>
<name>A0ABS5JSF0_9BACT</name>
<feature type="active site" evidence="8">
    <location>
        <position position="67"/>
    </location>
</feature>
<protein>
    <recommendedName>
        <fullName evidence="8">Ribonuclease 3</fullName>
        <ecNumber evidence="8">3.1.26.3</ecNumber>
    </recommendedName>
    <alternativeName>
        <fullName evidence="8">Ribonuclease III</fullName>
        <shortName evidence="8">RNase III</shortName>
    </alternativeName>
</protein>
<evidence type="ECO:0000313" key="13">
    <source>
        <dbReference type="Proteomes" id="UP000708576"/>
    </source>
</evidence>
<evidence type="ECO:0000256" key="2">
    <source>
        <dbReference type="ARBA" id="ARBA00010183"/>
    </source>
</evidence>
<feature type="binding site" evidence="8">
    <location>
        <position position="135"/>
    </location>
    <ligand>
        <name>Mg(2+)</name>
        <dbReference type="ChEBI" id="CHEBI:18420"/>
    </ligand>
</feature>
<feature type="binding site" evidence="8">
    <location>
        <position position="132"/>
    </location>
    <ligand>
        <name>Mg(2+)</name>
        <dbReference type="ChEBI" id="CHEBI:18420"/>
    </ligand>
</feature>
<dbReference type="HAMAP" id="MF_00104">
    <property type="entry name" value="RNase_III"/>
    <property type="match status" value="1"/>
</dbReference>
<feature type="active site" evidence="8">
    <location>
        <position position="135"/>
    </location>
</feature>
<reference evidence="12 13" key="1">
    <citation type="journal article" date="2015" name="Int. J. Syst. Evol. Microbiol.">
        <title>Carboxylicivirga linearis sp. nov., isolated from a sea cucumber culture pond.</title>
        <authorList>
            <person name="Wang F.Q."/>
            <person name="Zhou Y.X."/>
            <person name="Lin X.Z."/>
            <person name="Chen G.J."/>
            <person name="Du Z.J."/>
        </authorList>
    </citation>
    <scope>NUCLEOTIDE SEQUENCE [LARGE SCALE GENOMIC DNA]</scope>
    <source>
        <strain evidence="12 13">FB218</strain>
    </source>
</reference>
<keyword evidence="8" id="KW-0479">Metal-binding</keyword>
<feature type="region of interest" description="Disordered" evidence="9">
    <location>
        <begin position="223"/>
        <end position="246"/>
    </location>
</feature>
<comment type="caution">
    <text evidence="12">The sequence shown here is derived from an EMBL/GenBank/DDBJ whole genome shotgun (WGS) entry which is preliminary data.</text>
</comment>
<comment type="function">
    <text evidence="8">Digests double-stranded RNA. Involved in the processing of primary rRNA transcript to yield the immediate precursors to the large and small rRNAs (23S and 16S). Processes some mRNAs, and tRNAs when they are encoded in the rRNA operon. Processes pre-crRNA and tracrRNA of type II CRISPR loci if present in the organism.</text>
</comment>
<feature type="domain" description="RNase III" evidence="11">
    <location>
        <begin position="11"/>
        <end position="146"/>
    </location>
</feature>
<dbReference type="CDD" id="cd10845">
    <property type="entry name" value="DSRM_RNAse_III_family"/>
    <property type="match status" value="1"/>
</dbReference>
<evidence type="ECO:0000256" key="5">
    <source>
        <dbReference type="ARBA" id="ARBA00022759"/>
    </source>
</evidence>
<proteinExistence type="inferred from homology"/>
<dbReference type="EC" id="3.1.26.3" evidence="8"/>
<keyword evidence="8" id="KW-0460">Magnesium</keyword>
<keyword evidence="3 8" id="KW-0507">mRNA processing</keyword>
<keyword evidence="6 8" id="KW-0378">Hydrolase</keyword>
<accession>A0ABS5JSF0</accession>
<comment type="subunit">
    <text evidence="8">Homodimer.</text>
</comment>
<keyword evidence="8" id="KW-0698">rRNA processing</keyword>
<dbReference type="Proteomes" id="UP000708576">
    <property type="component" value="Unassembled WGS sequence"/>
</dbReference>
<dbReference type="PANTHER" id="PTHR11207:SF0">
    <property type="entry name" value="RIBONUCLEASE 3"/>
    <property type="match status" value="1"/>
</dbReference>
<evidence type="ECO:0000256" key="9">
    <source>
        <dbReference type="SAM" id="MobiDB-lite"/>
    </source>
</evidence>
<keyword evidence="8" id="KW-0819">tRNA processing</keyword>
<dbReference type="InterPro" id="IPR036389">
    <property type="entry name" value="RNase_III_sf"/>
</dbReference>
<evidence type="ECO:0000256" key="6">
    <source>
        <dbReference type="ARBA" id="ARBA00022801"/>
    </source>
</evidence>
<evidence type="ECO:0000259" key="11">
    <source>
        <dbReference type="PROSITE" id="PS50142"/>
    </source>
</evidence>
<feature type="domain" description="DRBM" evidence="10">
    <location>
        <begin position="174"/>
        <end position="245"/>
    </location>
</feature>
<dbReference type="SUPFAM" id="SSF54768">
    <property type="entry name" value="dsRNA-binding domain-like"/>
    <property type="match status" value="1"/>
</dbReference>
<comment type="catalytic activity">
    <reaction evidence="1 8">
        <text>Endonucleolytic cleavage to 5'-phosphomonoester.</text>
        <dbReference type="EC" id="3.1.26.3"/>
    </reaction>
</comment>
<dbReference type="InterPro" id="IPR014720">
    <property type="entry name" value="dsRBD_dom"/>
</dbReference>
<evidence type="ECO:0000256" key="4">
    <source>
        <dbReference type="ARBA" id="ARBA00022722"/>
    </source>
</evidence>
<organism evidence="12 13">
    <name type="scientific">Carboxylicivirga linearis</name>
    <dbReference type="NCBI Taxonomy" id="1628157"/>
    <lineage>
        <taxon>Bacteria</taxon>
        <taxon>Pseudomonadati</taxon>
        <taxon>Bacteroidota</taxon>
        <taxon>Bacteroidia</taxon>
        <taxon>Marinilabiliales</taxon>
        <taxon>Marinilabiliaceae</taxon>
        <taxon>Carboxylicivirga</taxon>
    </lineage>
</organism>
<dbReference type="NCBIfam" id="TIGR02191">
    <property type="entry name" value="RNaseIII"/>
    <property type="match status" value="1"/>
</dbReference>
<evidence type="ECO:0000256" key="1">
    <source>
        <dbReference type="ARBA" id="ARBA00000109"/>
    </source>
</evidence>
<evidence type="ECO:0000259" key="10">
    <source>
        <dbReference type="PROSITE" id="PS50137"/>
    </source>
</evidence>
<comment type="cofactor">
    <cofactor evidence="8">
        <name>Mg(2+)</name>
        <dbReference type="ChEBI" id="CHEBI:18420"/>
    </cofactor>
</comment>
<dbReference type="InterPro" id="IPR000999">
    <property type="entry name" value="RNase_III_dom"/>
</dbReference>
<keyword evidence="4 8" id="KW-0540">Nuclease</keyword>
<keyword evidence="7 8" id="KW-0694">RNA-binding</keyword>
<dbReference type="GO" id="GO:0004525">
    <property type="term" value="F:ribonuclease III activity"/>
    <property type="evidence" value="ECO:0007669"/>
    <property type="project" value="UniProtKB-EC"/>
</dbReference>
<evidence type="ECO:0000256" key="8">
    <source>
        <dbReference type="HAMAP-Rule" id="MF_00104"/>
    </source>
</evidence>
<dbReference type="SMART" id="SM00358">
    <property type="entry name" value="DSRM"/>
    <property type="match status" value="1"/>
</dbReference>
<keyword evidence="13" id="KW-1185">Reference proteome</keyword>
<sequence>MIKPLLHIIKLLPFRRKKFYGFIRTTTGCNPSNLEIFEQAMIHKSAMLKNSKTHKYINNERLEYLGDAILGSIVAEVLYIYFPHKNEGFLTKTRSRIVNRSLLNSIALEMDLHKWVKTQSLLDVSQTSILGDALEALIGAVYLDKGYARCKQFVQEKILNQYIDLQRIAREDNNFKSLLIEWGQKNKKSVNFITEELHSYTDSETTTKFKSKALINEELLGEGEGHSKKEAQQNAAHQALDKIEAE</sequence>
<feature type="binding site" evidence="8">
    <location>
        <position position="63"/>
    </location>
    <ligand>
        <name>Mg(2+)</name>
        <dbReference type="ChEBI" id="CHEBI:18420"/>
    </ligand>
</feature>
<keyword evidence="8" id="KW-0699">rRNA-binding</keyword>
<comment type="subcellular location">
    <subcellularLocation>
        <location evidence="8">Cytoplasm</location>
    </subcellularLocation>
</comment>
<dbReference type="InterPro" id="IPR011907">
    <property type="entry name" value="RNase_III"/>
</dbReference>
<dbReference type="RefSeq" id="WP_212214677.1">
    <property type="nucleotide sequence ID" value="NZ_JAGUCO010000003.1"/>
</dbReference>
<dbReference type="PROSITE" id="PS50142">
    <property type="entry name" value="RNASE_3_2"/>
    <property type="match status" value="1"/>
</dbReference>
<comment type="similarity">
    <text evidence="2">Belongs to the ribonuclease III family.</text>
</comment>
<evidence type="ECO:0000256" key="3">
    <source>
        <dbReference type="ARBA" id="ARBA00022664"/>
    </source>
</evidence>
<dbReference type="SUPFAM" id="SSF69065">
    <property type="entry name" value="RNase III domain-like"/>
    <property type="match status" value="1"/>
</dbReference>
<dbReference type="Gene3D" id="3.30.160.20">
    <property type="match status" value="1"/>
</dbReference>
<evidence type="ECO:0000313" key="12">
    <source>
        <dbReference type="EMBL" id="MBS2097800.1"/>
    </source>
</evidence>
<gene>
    <name evidence="8 12" type="primary">rnc</name>
    <name evidence="12" type="ORF">KEM10_05875</name>
</gene>
<dbReference type="PROSITE" id="PS50137">
    <property type="entry name" value="DS_RBD"/>
    <property type="match status" value="1"/>
</dbReference>
<dbReference type="EMBL" id="JAGUCO010000003">
    <property type="protein sequence ID" value="MBS2097800.1"/>
    <property type="molecule type" value="Genomic_DNA"/>
</dbReference>
<evidence type="ECO:0000256" key="7">
    <source>
        <dbReference type="ARBA" id="ARBA00022884"/>
    </source>
</evidence>
<keyword evidence="8" id="KW-0963">Cytoplasm</keyword>
<dbReference type="Pfam" id="PF14622">
    <property type="entry name" value="Ribonucleas_3_3"/>
    <property type="match status" value="1"/>
</dbReference>
<dbReference type="SMART" id="SM00535">
    <property type="entry name" value="RIBOc"/>
    <property type="match status" value="1"/>
</dbReference>